<dbReference type="GO" id="GO:0034702">
    <property type="term" value="C:monoatomic ion channel complex"/>
    <property type="evidence" value="ECO:0007669"/>
    <property type="project" value="UniProtKB-KW"/>
</dbReference>
<dbReference type="PANTHER" id="PTHR45743">
    <property type="entry name" value="POTASSIUM CHANNEL AKT1"/>
    <property type="match status" value="1"/>
</dbReference>
<dbReference type="InterPro" id="IPR021789">
    <property type="entry name" value="KHA_dom"/>
</dbReference>
<keyword evidence="12" id="KW-0407">Ion channel</keyword>
<evidence type="ECO:0000313" key="18">
    <source>
        <dbReference type="EMBL" id="KAI5063905.1"/>
    </source>
</evidence>
<evidence type="ECO:0000259" key="16">
    <source>
        <dbReference type="PROSITE" id="PS50042"/>
    </source>
</evidence>
<dbReference type="Pfam" id="PF11834">
    <property type="entry name" value="KHA"/>
    <property type="match status" value="1"/>
</dbReference>
<dbReference type="SUPFAM" id="SSF48403">
    <property type="entry name" value="Ankyrin repeat"/>
    <property type="match status" value="1"/>
</dbReference>
<gene>
    <name evidence="18" type="ORF">GOP47_0020575</name>
</gene>
<dbReference type="Pfam" id="PF00027">
    <property type="entry name" value="cNMP_binding"/>
    <property type="match status" value="1"/>
</dbReference>
<comment type="similarity">
    <text evidence="2">Belongs to the potassium channel family. Plant (TC 1.A.1.4) subfamily.</text>
</comment>
<dbReference type="InterPro" id="IPR000595">
    <property type="entry name" value="cNMP-bd_dom"/>
</dbReference>
<dbReference type="FunFam" id="2.60.120.10:FF:000074">
    <property type="entry name" value="Potassium channel KAT2"/>
    <property type="match status" value="1"/>
</dbReference>
<keyword evidence="6" id="KW-0631">Potassium channel</keyword>
<dbReference type="InterPro" id="IPR045319">
    <property type="entry name" value="KAT/AKT"/>
</dbReference>
<evidence type="ECO:0000256" key="15">
    <source>
        <dbReference type="SAM" id="Phobius"/>
    </source>
</evidence>
<dbReference type="InterPro" id="IPR002110">
    <property type="entry name" value="Ankyrin_rpt"/>
</dbReference>
<proteinExistence type="inferred from homology"/>
<evidence type="ECO:0000256" key="10">
    <source>
        <dbReference type="ARBA" id="ARBA00023065"/>
    </source>
</evidence>
<keyword evidence="19" id="KW-1185">Reference proteome</keyword>
<evidence type="ECO:0000256" key="5">
    <source>
        <dbReference type="ARBA" id="ARBA00022692"/>
    </source>
</evidence>
<comment type="subcellular location">
    <subcellularLocation>
        <location evidence="1">Membrane</location>
        <topology evidence="1">Multi-pass membrane protein</topology>
    </subcellularLocation>
</comment>
<evidence type="ECO:0000256" key="11">
    <source>
        <dbReference type="ARBA" id="ARBA00023136"/>
    </source>
</evidence>
<keyword evidence="11 15" id="KW-0472">Membrane</keyword>
<dbReference type="PROSITE" id="PS51490">
    <property type="entry name" value="KHA"/>
    <property type="match status" value="1"/>
</dbReference>
<evidence type="ECO:0000256" key="1">
    <source>
        <dbReference type="ARBA" id="ARBA00004141"/>
    </source>
</evidence>
<protein>
    <submittedName>
        <fullName evidence="18">Uncharacterized protein</fullName>
    </submittedName>
</protein>
<dbReference type="Gene3D" id="1.10.287.630">
    <property type="entry name" value="Helix hairpin bin"/>
    <property type="match status" value="1"/>
</dbReference>
<evidence type="ECO:0000256" key="8">
    <source>
        <dbReference type="ARBA" id="ARBA00022958"/>
    </source>
</evidence>
<feature type="region of interest" description="Disordered" evidence="14">
    <location>
        <begin position="761"/>
        <end position="781"/>
    </location>
</feature>
<dbReference type="SMART" id="SM00100">
    <property type="entry name" value="cNMP"/>
    <property type="match status" value="1"/>
</dbReference>
<organism evidence="18 19">
    <name type="scientific">Adiantum capillus-veneris</name>
    <name type="common">Maidenhair fern</name>
    <dbReference type="NCBI Taxonomy" id="13818"/>
    <lineage>
        <taxon>Eukaryota</taxon>
        <taxon>Viridiplantae</taxon>
        <taxon>Streptophyta</taxon>
        <taxon>Embryophyta</taxon>
        <taxon>Tracheophyta</taxon>
        <taxon>Polypodiopsida</taxon>
        <taxon>Polypodiidae</taxon>
        <taxon>Polypodiales</taxon>
        <taxon>Pteridineae</taxon>
        <taxon>Pteridaceae</taxon>
        <taxon>Vittarioideae</taxon>
        <taxon>Adiantum</taxon>
    </lineage>
</organism>
<keyword evidence="7" id="KW-0851">Voltage-gated channel</keyword>
<dbReference type="InterPro" id="IPR036770">
    <property type="entry name" value="Ankyrin_rpt-contain_sf"/>
</dbReference>
<dbReference type="Gene3D" id="1.25.40.20">
    <property type="entry name" value="Ankyrin repeat-containing domain"/>
    <property type="match status" value="2"/>
</dbReference>
<name>A0A9D4U9M9_ADICA</name>
<evidence type="ECO:0000256" key="2">
    <source>
        <dbReference type="ARBA" id="ARBA00007929"/>
    </source>
</evidence>
<reference evidence="18" key="1">
    <citation type="submission" date="2021-01" db="EMBL/GenBank/DDBJ databases">
        <title>Adiantum capillus-veneris genome.</title>
        <authorList>
            <person name="Fang Y."/>
            <person name="Liao Q."/>
        </authorList>
    </citation>
    <scope>NUCLEOTIDE SEQUENCE</scope>
    <source>
        <strain evidence="18">H3</strain>
        <tissue evidence="18">Leaf</tissue>
    </source>
</reference>
<feature type="transmembrane region" description="Helical" evidence="15">
    <location>
        <begin position="97"/>
        <end position="118"/>
    </location>
</feature>
<feature type="transmembrane region" description="Helical" evidence="15">
    <location>
        <begin position="258"/>
        <end position="274"/>
    </location>
</feature>
<evidence type="ECO:0000256" key="3">
    <source>
        <dbReference type="ARBA" id="ARBA00022448"/>
    </source>
</evidence>
<dbReference type="SUPFAM" id="SSF51206">
    <property type="entry name" value="cAMP-binding domain-like"/>
    <property type="match status" value="1"/>
</dbReference>
<feature type="repeat" description="ANK" evidence="13">
    <location>
        <begin position="660"/>
        <end position="692"/>
    </location>
</feature>
<feature type="repeat" description="ANK" evidence="13">
    <location>
        <begin position="627"/>
        <end position="659"/>
    </location>
</feature>
<dbReference type="GO" id="GO:0005249">
    <property type="term" value="F:voltage-gated potassium channel activity"/>
    <property type="evidence" value="ECO:0007669"/>
    <property type="project" value="InterPro"/>
</dbReference>
<dbReference type="InterPro" id="IPR018490">
    <property type="entry name" value="cNMP-bd_dom_sf"/>
</dbReference>
<keyword evidence="8" id="KW-0630">Potassium</keyword>
<feature type="repeat" description="ANK" evidence="13">
    <location>
        <begin position="596"/>
        <end position="628"/>
    </location>
</feature>
<keyword evidence="5 15" id="KW-0812">Transmembrane</keyword>
<feature type="transmembrane region" description="Helical" evidence="15">
    <location>
        <begin position="286"/>
        <end position="304"/>
    </location>
</feature>
<evidence type="ECO:0000256" key="6">
    <source>
        <dbReference type="ARBA" id="ARBA00022826"/>
    </source>
</evidence>
<dbReference type="PROSITE" id="PS50042">
    <property type="entry name" value="CNMP_BINDING_3"/>
    <property type="match status" value="1"/>
</dbReference>
<dbReference type="Gene3D" id="2.60.120.10">
    <property type="entry name" value="Jelly Rolls"/>
    <property type="match status" value="1"/>
</dbReference>
<feature type="transmembrane region" description="Helical" evidence="15">
    <location>
        <begin position="201"/>
        <end position="223"/>
    </location>
</feature>
<dbReference type="PRINTS" id="PR01463">
    <property type="entry name" value="EAGCHANLFMLY"/>
</dbReference>
<dbReference type="InterPro" id="IPR005821">
    <property type="entry name" value="Ion_trans_dom"/>
</dbReference>
<feature type="domain" description="KHA" evidence="17">
    <location>
        <begin position="784"/>
        <end position="854"/>
    </location>
</feature>
<keyword evidence="9 15" id="KW-1133">Transmembrane helix</keyword>
<evidence type="ECO:0000313" key="19">
    <source>
        <dbReference type="Proteomes" id="UP000886520"/>
    </source>
</evidence>
<feature type="repeat" description="ANK" evidence="13">
    <location>
        <begin position="563"/>
        <end position="595"/>
    </location>
</feature>
<dbReference type="InterPro" id="IPR014710">
    <property type="entry name" value="RmlC-like_jellyroll"/>
</dbReference>
<comment type="caution">
    <text evidence="18">The sequence shown here is derived from an EMBL/GenBank/DDBJ whole genome shotgun (WGS) entry which is preliminary data.</text>
</comment>
<dbReference type="PROSITE" id="PS50088">
    <property type="entry name" value="ANK_REPEAT"/>
    <property type="match status" value="4"/>
</dbReference>
<sequence>MGREKVDTSEYELQEYEEDDSNHASMQNRLSHILQNFRSQETGLTFPSISCWSKSIIIPKESRKYRLWMHVILVWAVYSSFFTPIEFGFFRGLPTHLWWIDQIGQIMFMVDIAVNFFVAYKDFHTYKWVVNHRSISLRYAKSSLIPDILGCLPWDAIYKRTGEKEIVRYLLWIRLCRVRKVDAFFHRMEQNIRINYLMTRIVKLLTVELYCTHTAACIFYYLATTLSPSKEEFTWIGSLTIGGYDFQNFRDIDLGRRYIVSLYFAIITMATVGYGDIHVVNSREMVFVMIFVSFDMILGAYLIGNMTAVIVKGSNTEKFRDKMTALIKYMNRNRLDRDIRSQLKNHLRLQYEAQFTEDGVVQDLPLSIRSKVAQSLYMATVERVSLFNNCSTEFMNQMGMRVHEEYFLPGEVIMEQGNAVDQIYIVAYGALVEVVINLDGTEEIISNLEAESVFGAVAVLCSIPQPYTIRVVDLCKVLRLDKQVLFNIMRIYFADGRQVLTNILKFGKDDTRLSPLETDISFLIAEQEVELSLKVNNAAYHGKTSHLKSLIKSGADVNRADYDGRTPLHLASVKGHEEIVRFLVQEGAEVDVEDKFGNTPLIEAVKGCHSQVIKILRSAGASLVERNGGVHLRNAVLTGNLELVRSLLENGLNSNSRDHNGRTALHIATSEGLVMMVRVLLEHGADLYAKDRWGKTPLQESKQFGGSVFKNVLKDAVMSKEASSVESTVTPFSDSLTGDSSLRNFSFNSCNDEAFADQDNEDKSHSIKRCTSSERGTDEGSKKRCTIFSCPPWTAPEDRKRGLVVWVPVTLNELLHIASQHFGHACRHALNQDGGEFSSTELIRDSELVYVIDQ</sequence>
<feature type="transmembrane region" description="Helical" evidence="15">
    <location>
        <begin position="67"/>
        <end position="85"/>
    </location>
</feature>
<dbReference type="Pfam" id="PF00520">
    <property type="entry name" value="Ion_trans"/>
    <property type="match status" value="1"/>
</dbReference>
<dbReference type="PROSITE" id="PS50297">
    <property type="entry name" value="ANK_REP_REGION"/>
    <property type="match status" value="3"/>
</dbReference>
<dbReference type="PRINTS" id="PR01415">
    <property type="entry name" value="ANKYRIN"/>
</dbReference>
<keyword evidence="4" id="KW-0633">Potassium transport</keyword>
<dbReference type="SUPFAM" id="SSF81324">
    <property type="entry name" value="Voltage-gated potassium channels"/>
    <property type="match status" value="1"/>
</dbReference>
<evidence type="ECO:0000256" key="9">
    <source>
        <dbReference type="ARBA" id="ARBA00022989"/>
    </source>
</evidence>
<accession>A0A9D4U9M9</accession>
<keyword evidence="13" id="KW-0040">ANK repeat</keyword>
<dbReference type="PANTHER" id="PTHR45743:SF3">
    <property type="entry name" value="POTASSIUM CHANNEL SKOR"/>
    <property type="match status" value="1"/>
</dbReference>
<dbReference type="InterPro" id="IPR003938">
    <property type="entry name" value="K_chnl_volt-dep_EAG/ELK/ERG"/>
</dbReference>
<dbReference type="SMART" id="SM00248">
    <property type="entry name" value="ANK"/>
    <property type="match status" value="4"/>
</dbReference>
<dbReference type="OrthoDB" id="426293at2759"/>
<evidence type="ECO:0000256" key="4">
    <source>
        <dbReference type="ARBA" id="ARBA00022538"/>
    </source>
</evidence>
<evidence type="ECO:0000256" key="12">
    <source>
        <dbReference type="ARBA" id="ARBA00023303"/>
    </source>
</evidence>
<keyword evidence="3" id="KW-0813">Transport</keyword>
<dbReference type="CDD" id="cd00038">
    <property type="entry name" value="CAP_ED"/>
    <property type="match status" value="1"/>
</dbReference>
<evidence type="ECO:0000259" key="17">
    <source>
        <dbReference type="PROSITE" id="PS51490"/>
    </source>
</evidence>
<dbReference type="EMBL" id="JABFUD020000020">
    <property type="protein sequence ID" value="KAI5063905.1"/>
    <property type="molecule type" value="Genomic_DNA"/>
</dbReference>
<evidence type="ECO:0000256" key="7">
    <source>
        <dbReference type="ARBA" id="ARBA00022882"/>
    </source>
</evidence>
<evidence type="ECO:0000256" key="14">
    <source>
        <dbReference type="SAM" id="MobiDB-lite"/>
    </source>
</evidence>
<dbReference type="Pfam" id="PF12796">
    <property type="entry name" value="Ank_2"/>
    <property type="match status" value="2"/>
</dbReference>
<dbReference type="Proteomes" id="UP000886520">
    <property type="component" value="Chromosome 20"/>
</dbReference>
<dbReference type="AlphaFoldDB" id="A0A9D4U9M9"/>
<evidence type="ECO:0000256" key="13">
    <source>
        <dbReference type="PROSITE-ProRule" id="PRU00023"/>
    </source>
</evidence>
<dbReference type="Gene3D" id="1.10.287.70">
    <property type="match status" value="1"/>
</dbReference>
<keyword evidence="10" id="KW-0406">Ion transport</keyword>
<feature type="domain" description="Cyclic nucleotide-binding" evidence="16">
    <location>
        <begin position="386"/>
        <end position="489"/>
    </location>
</feature>